<feature type="domain" description="Malate synthase C-terminal" evidence="11">
    <location>
        <begin position="418"/>
        <end position="539"/>
    </location>
</feature>
<evidence type="ECO:0000256" key="7">
    <source>
        <dbReference type="PIRSR" id="PIRSR001363-1"/>
    </source>
</evidence>
<keyword evidence="3 8" id="KW-0329">Glyoxylate bypass</keyword>
<dbReference type="OrthoDB" id="9768429at2"/>
<organism evidence="12 13">
    <name type="scientific">Litorimonas taeanensis</name>
    <dbReference type="NCBI Taxonomy" id="568099"/>
    <lineage>
        <taxon>Bacteria</taxon>
        <taxon>Pseudomonadati</taxon>
        <taxon>Pseudomonadota</taxon>
        <taxon>Alphaproteobacteria</taxon>
        <taxon>Maricaulales</taxon>
        <taxon>Robiginitomaculaceae</taxon>
    </lineage>
</organism>
<dbReference type="Gene3D" id="3.20.20.360">
    <property type="entry name" value="Malate synthase, domain 3"/>
    <property type="match status" value="1"/>
</dbReference>
<comment type="similarity">
    <text evidence="1 8">Belongs to the malate synthase family.</text>
</comment>
<evidence type="ECO:0000313" key="13">
    <source>
        <dbReference type="Proteomes" id="UP000282211"/>
    </source>
</evidence>
<dbReference type="SUPFAM" id="SSF51645">
    <property type="entry name" value="Malate synthase G"/>
    <property type="match status" value="1"/>
</dbReference>
<dbReference type="InterPro" id="IPR046363">
    <property type="entry name" value="MS_N_TIM-barrel_dom"/>
</dbReference>
<dbReference type="InterPro" id="IPR001465">
    <property type="entry name" value="Malate_synthase_TIM"/>
</dbReference>
<dbReference type="InterPro" id="IPR048356">
    <property type="entry name" value="MS_N"/>
</dbReference>
<keyword evidence="5 8" id="KW-0808">Transferase</keyword>
<dbReference type="UniPathway" id="UPA00703">
    <property type="reaction ID" value="UER00720"/>
</dbReference>
<dbReference type="GO" id="GO:0005737">
    <property type="term" value="C:cytoplasm"/>
    <property type="evidence" value="ECO:0007669"/>
    <property type="project" value="TreeGrafter"/>
</dbReference>
<feature type="domain" description="Malate synthase TIM barrel" evidence="9">
    <location>
        <begin position="168"/>
        <end position="407"/>
    </location>
</feature>
<comment type="caution">
    <text evidence="12">The sequence shown here is derived from an EMBL/GenBank/DDBJ whole genome shotgun (WGS) entry which is preliminary data.</text>
</comment>
<evidence type="ECO:0000256" key="1">
    <source>
        <dbReference type="ARBA" id="ARBA00006394"/>
    </source>
</evidence>
<accession>A0A420WLU4</accession>
<name>A0A420WLU4_9PROT</name>
<feature type="active site" description="Proton acceptor" evidence="7">
    <location>
        <position position="172"/>
    </location>
</feature>
<evidence type="ECO:0000313" key="12">
    <source>
        <dbReference type="EMBL" id="RKQ71994.1"/>
    </source>
</evidence>
<sequence length="542" mass="61306">MNAPVNNNGPIPRHRVLAKVEAANAEQYSDVLTPDALLFLADLERRFGPQRRILLDNRRLQQERFDDGEMPTQPAETLHIRNSVWEVAPCPPALQDRRVEITGPVSRKMMINALNSGAKMFMADFEDASSPTFTNMMDGQVNMRDYARGSLALETEKKSYTLNDNIATMLVRPRGWHLEERHITVDGKPMSASLCDFGLHIFHNGKILADKEEGPFYYLPKIESYQEARLWNDVFNFAQAVLDIPNGTIKSTVLIETLPAAFQMEEILYVLRNHITGLNCGRWDYIFSYIKTLRNHKAFILPDRAQVGMDRAFLSAYATRLVEICHKRRAHAMGGMAAQIPVKNDEEANQAAFDKVRKDKSREATIGHDGTWVAHPDLVPVAMDVFNDIMPSKHQIHKKRQTPRVSDEAMIAPHSGTITEAGVRTNIEVGIRYIAAWLMGRGAVPIHNLMEDAATAEISRAQIWQWLAHGASVEMEGGYRETLTRRLYDRLFDEEVKALKSELGDAYTENRFDDAAKIFTETATAQILPEFLTIPAYDLLKG</sequence>
<dbReference type="GO" id="GO:0006099">
    <property type="term" value="P:tricarboxylic acid cycle"/>
    <property type="evidence" value="ECO:0007669"/>
    <property type="project" value="UniProtKB-KW"/>
</dbReference>
<evidence type="ECO:0000259" key="11">
    <source>
        <dbReference type="Pfam" id="PF20659"/>
    </source>
</evidence>
<dbReference type="InterPro" id="IPR048355">
    <property type="entry name" value="MS_C"/>
</dbReference>
<dbReference type="PANTHER" id="PTHR42902">
    <property type="entry name" value="MALATE SYNTHASE"/>
    <property type="match status" value="1"/>
</dbReference>
<feature type="domain" description="Malate synthase N-terminal" evidence="10">
    <location>
        <begin position="22"/>
        <end position="72"/>
    </location>
</feature>
<dbReference type="GO" id="GO:0004474">
    <property type="term" value="F:malate synthase activity"/>
    <property type="evidence" value="ECO:0007669"/>
    <property type="project" value="UniProtKB-EC"/>
</dbReference>
<dbReference type="EMBL" id="RBII01000001">
    <property type="protein sequence ID" value="RKQ71994.1"/>
    <property type="molecule type" value="Genomic_DNA"/>
</dbReference>
<dbReference type="InterPro" id="IPR011076">
    <property type="entry name" value="Malate_synth_sf"/>
</dbReference>
<keyword evidence="13" id="KW-1185">Reference proteome</keyword>
<dbReference type="RefSeq" id="WP_121099817.1">
    <property type="nucleotide sequence ID" value="NZ_RBII01000001.1"/>
</dbReference>
<reference evidence="12 13" key="1">
    <citation type="submission" date="2018-10" db="EMBL/GenBank/DDBJ databases">
        <title>Genomic Encyclopedia of Type Strains, Phase IV (KMG-IV): sequencing the most valuable type-strain genomes for metagenomic binning, comparative biology and taxonomic classification.</title>
        <authorList>
            <person name="Goeker M."/>
        </authorList>
    </citation>
    <scope>NUCLEOTIDE SEQUENCE [LARGE SCALE GENOMIC DNA]</scope>
    <source>
        <strain evidence="12 13">DSM 22008</strain>
    </source>
</reference>
<dbReference type="PANTHER" id="PTHR42902:SF1">
    <property type="entry name" value="MALATE SYNTHASE 1-RELATED"/>
    <property type="match status" value="1"/>
</dbReference>
<evidence type="ECO:0000256" key="5">
    <source>
        <dbReference type="ARBA" id="ARBA00022679"/>
    </source>
</evidence>
<evidence type="ECO:0000259" key="9">
    <source>
        <dbReference type="Pfam" id="PF01274"/>
    </source>
</evidence>
<keyword evidence="4 8" id="KW-0816">Tricarboxylic acid cycle</keyword>
<evidence type="ECO:0000256" key="4">
    <source>
        <dbReference type="ARBA" id="ARBA00022532"/>
    </source>
</evidence>
<evidence type="ECO:0000256" key="8">
    <source>
        <dbReference type="RuleBase" id="RU000555"/>
    </source>
</evidence>
<dbReference type="Pfam" id="PF20656">
    <property type="entry name" value="MS_N"/>
    <property type="match status" value="1"/>
</dbReference>
<evidence type="ECO:0000256" key="2">
    <source>
        <dbReference type="ARBA" id="ARBA00012636"/>
    </source>
</evidence>
<gene>
    <name evidence="12" type="ORF">DES40_1330</name>
</gene>
<dbReference type="Pfam" id="PF01274">
    <property type="entry name" value="MS_TIM-barrel"/>
    <property type="match status" value="1"/>
</dbReference>
<dbReference type="InParanoid" id="A0A420WLU4"/>
<dbReference type="CDD" id="cd00727">
    <property type="entry name" value="malate_synt_A"/>
    <property type="match status" value="1"/>
</dbReference>
<dbReference type="FunFam" id="3.20.20.360:FF:000001">
    <property type="entry name" value="Malate synthase"/>
    <property type="match status" value="1"/>
</dbReference>
<dbReference type="GO" id="GO:0006097">
    <property type="term" value="P:glyoxylate cycle"/>
    <property type="evidence" value="ECO:0007669"/>
    <property type="project" value="UniProtKB-UniPathway"/>
</dbReference>
<dbReference type="Proteomes" id="UP000282211">
    <property type="component" value="Unassembled WGS sequence"/>
</dbReference>
<dbReference type="InterPro" id="IPR006252">
    <property type="entry name" value="Malate_synthA"/>
</dbReference>
<dbReference type="NCBIfam" id="TIGR01344">
    <property type="entry name" value="malate_syn_A"/>
    <property type="match status" value="1"/>
</dbReference>
<comment type="pathway">
    <text evidence="8">Carbohydrate metabolism; glyoxylate cycle; (S)-malate from isocitrate: step 2/2.</text>
</comment>
<dbReference type="Gene3D" id="1.20.1220.12">
    <property type="entry name" value="Malate synthase, domain III"/>
    <property type="match status" value="1"/>
</dbReference>
<dbReference type="PIRSF" id="PIRSF001363">
    <property type="entry name" value="Malate_synth"/>
    <property type="match status" value="1"/>
</dbReference>
<feature type="active site" description="Proton donor" evidence="7">
    <location>
        <position position="452"/>
    </location>
</feature>
<dbReference type="InterPro" id="IPR044856">
    <property type="entry name" value="Malate_synth_C_sf"/>
</dbReference>
<evidence type="ECO:0000256" key="3">
    <source>
        <dbReference type="ARBA" id="ARBA00022435"/>
    </source>
</evidence>
<evidence type="ECO:0000256" key="6">
    <source>
        <dbReference type="ARBA" id="ARBA00047918"/>
    </source>
</evidence>
<dbReference type="EC" id="2.3.3.9" evidence="2 8"/>
<evidence type="ECO:0000259" key="10">
    <source>
        <dbReference type="Pfam" id="PF20656"/>
    </source>
</evidence>
<proteinExistence type="inferred from homology"/>
<dbReference type="InterPro" id="IPR019830">
    <property type="entry name" value="Malate_synthase_CS"/>
</dbReference>
<dbReference type="PROSITE" id="PS00510">
    <property type="entry name" value="MALATE_SYNTHASE"/>
    <property type="match status" value="1"/>
</dbReference>
<dbReference type="FunFam" id="1.20.1220.12:FF:000001">
    <property type="entry name" value="Malate synthase"/>
    <property type="match status" value="1"/>
</dbReference>
<comment type="catalytic activity">
    <reaction evidence="6 8">
        <text>glyoxylate + acetyl-CoA + H2O = (S)-malate + CoA + H(+)</text>
        <dbReference type="Rhea" id="RHEA:18181"/>
        <dbReference type="ChEBI" id="CHEBI:15377"/>
        <dbReference type="ChEBI" id="CHEBI:15378"/>
        <dbReference type="ChEBI" id="CHEBI:15589"/>
        <dbReference type="ChEBI" id="CHEBI:36655"/>
        <dbReference type="ChEBI" id="CHEBI:57287"/>
        <dbReference type="ChEBI" id="CHEBI:57288"/>
        <dbReference type="EC" id="2.3.3.9"/>
    </reaction>
</comment>
<dbReference type="Pfam" id="PF20659">
    <property type="entry name" value="MS_C"/>
    <property type="match status" value="1"/>
</dbReference>
<dbReference type="FunCoup" id="A0A420WLU4">
    <property type="interactions" value="311"/>
</dbReference>
<dbReference type="AlphaFoldDB" id="A0A420WLU4"/>
<protein>
    <recommendedName>
        <fullName evidence="2 8">Malate synthase</fullName>
        <ecNumber evidence="2 8">2.3.3.9</ecNumber>
    </recommendedName>
</protein>